<evidence type="ECO:0000256" key="6">
    <source>
        <dbReference type="ARBA" id="ARBA00023295"/>
    </source>
</evidence>
<evidence type="ECO:0000256" key="7">
    <source>
        <dbReference type="SAM" id="MobiDB-lite"/>
    </source>
</evidence>
<organism evidence="11 12">
    <name type="scientific">Leifsonia williamsii</name>
    <dbReference type="NCBI Taxonomy" id="3035919"/>
    <lineage>
        <taxon>Bacteria</taxon>
        <taxon>Bacillati</taxon>
        <taxon>Actinomycetota</taxon>
        <taxon>Actinomycetes</taxon>
        <taxon>Micrococcales</taxon>
        <taxon>Microbacteriaceae</taxon>
        <taxon>Leifsonia</taxon>
    </lineage>
</organism>
<dbReference type="Gene3D" id="2.60.120.260">
    <property type="entry name" value="Galactose-binding domain-like"/>
    <property type="match status" value="1"/>
</dbReference>
<sequence length="954" mass="102795">MRASTTITVDGDGWTVREALGDTAEWYLGAPLPVAGNNVAEASAAIAAAPGWLPATVPGSVIDDLHRAGEVPDPRVGRNSRASEWVAERSWVYRRAVEVPAGVDARVALLEFDGVDPGADVYWDGDLVGSIDGLYRRGRFELTAAQTTPGRHKLALHVLPAPASEPQVGRTERVRVHAPRLGYGWDFSPRLRHQGIWRSARLRFGDALLREVEVRARVEPQHSAEAVGATGLEGVVEARWEAPLISGSATPASRVTITVMPETKPNDMSQHAAGGRDDTARPANSIVEPATAVAATGAGAVDAAVAPTDIDGTEATATATEANGMASATVTAPTRSGTATLRLPSPALWHPNTAGSQPLYRVTVTLTDADGRVLDSTSRLTGFRTAELVRNEGAPADARGYTAVVNGTPVAMVGWNWTPADTLFGAIRDETVEHLLGLAAASGARMVRVWGGGLIESEHFYETCDRLGLLVWQEFSQSSSGMQSAPSTDPAFVALMREEAEAIVPTRVHHPSLLVWGGGNELDEGGVPLDDTRSPVLAALHETVEARDPGRSWLPTSPTGPEFHNRLDRIRANPGGQHDVHGPWEHQGLVAQYELYNAGTNLAHSEFGVEGMTNLRSLEALIPEPDRWPADRTNPVYRHLGEWWNNATQVNALFGARPRDLETLNRASQLLQATGLQYAVEADRRRWPRNAMVLPWQLNESFPNAWCTAAVDYRGEPKPAFHAVARAFERRRATLRVTRAVWAGEQEARVEAWLWAEDPVAAGSTVTLRVRGLRGEVLAEERGRVEVVDRPVFASDLAVPVADLPEVFLWEAEWRDPSGAEIDVERMIATTTSDFGALFDVPQTTLEVEAVAGSVRVRNVGGAAALTVRVVDARPAAAPGWLLAGGDPRPLLPGEERTLTVGWSHAQPGPARLESWNAPPLVVAPQATAPRTIDPRLPETHRVGSRPVQNAVVQ</sequence>
<keyword evidence="6" id="KW-0326">Glycosidase</keyword>
<dbReference type="PANTHER" id="PTHR43730:SF1">
    <property type="entry name" value="BETA-MANNOSIDASE"/>
    <property type="match status" value="1"/>
</dbReference>
<dbReference type="Pfam" id="PF22666">
    <property type="entry name" value="Glyco_hydro_2_N2"/>
    <property type="match status" value="1"/>
</dbReference>
<keyword evidence="5 11" id="KW-0378">Hydrolase</keyword>
<dbReference type="GO" id="GO:0016787">
    <property type="term" value="F:hydrolase activity"/>
    <property type="evidence" value="ECO:0007669"/>
    <property type="project" value="UniProtKB-KW"/>
</dbReference>
<dbReference type="InterPro" id="IPR008979">
    <property type="entry name" value="Galactose-bd-like_sf"/>
</dbReference>
<dbReference type="Gene3D" id="3.20.20.80">
    <property type="entry name" value="Glycosidases"/>
    <property type="match status" value="1"/>
</dbReference>
<comment type="similarity">
    <text evidence="2">Belongs to the glycosyl hydrolase 2 family.</text>
</comment>
<evidence type="ECO:0000256" key="4">
    <source>
        <dbReference type="ARBA" id="ARBA00022729"/>
    </source>
</evidence>
<accession>A0ABT8KA57</accession>
<dbReference type="EMBL" id="JAROCF010000001">
    <property type="protein sequence ID" value="MDN4613367.1"/>
    <property type="molecule type" value="Genomic_DNA"/>
</dbReference>
<gene>
    <name evidence="11" type="ORF">P5G50_02775</name>
</gene>
<comment type="caution">
    <text evidence="11">The sequence shown here is derived from an EMBL/GenBank/DDBJ whole genome shotgun (WGS) entry which is preliminary data.</text>
</comment>
<dbReference type="EC" id="3.2.1.25" evidence="3"/>
<dbReference type="Pfam" id="PF00703">
    <property type="entry name" value="Glyco_hydro_2"/>
    <property type="match status" value="1"/>
</dbReference>
<feature type="region of interest" description="Disordered" evidence="7">
    <location>
        <begin position="930"/>
        <end position="954"/>
    </location>
</feature>
<evidence type="ECO:0000259" key="10">
    <source>
        <dbReference type="Pfam" id="PF22666"/>
    </source>
</evidence>
<feature type="domain" description="Glycoside hydrolase family 2 immunoglobulin-like beta-sandwich" evidence="8">
    <location>
        <begin position="315"/>
        <end position="384"/>
    </location>
</feature>
<dbReference type="SUPFAM" id="SSF49785">
    <property type="entry name" value="Galactose-binding domain-like"/>
    <property type="match status" value="1"/>
</dbReference>
<dbReference type="SUPFAM" id="SSF49303">
    <property type="entry name" value="beta-Galactosidase/glucuronidase domain"/>
    <property type="match status" value="1"/>
</dbReference>
<keyword evidence="4" id="KW-0732">Signal</keyword>
<dbReference type="Gene3D" id="2.60.40.10">
    <property type="entry name" value="Immunoglobulins"/>
    <property type="match status" value="1"/>
</dbReference>
<reference evidence="11" key="1">
    <citation type="submission" date="2023-06" db="EMBL/GenBank/DDBJ databases">
        <title>MT1 and MT2 Draft Genomes of Novel Species.</title>
        <authorList>
            <person name="Venkateswaran K."/>
        </authorList>
    </citation>
    <scope>NUCLEOTIDE SEQUENCE</scope>
    <source>
        <strain evidence="11">F6_8S_P_1B</strain>
    </source>
</reference>
<feature type="domain" description="Beta-mannosidase-like galactose-binding" evidence="10">
    <location>
        <begin position="47"/>
        <end position="198"/>
    </location>
</feature>
<feature type="compositionally biased region" description="Basic and acidic residues" evidence="7">
    <location>
        <begin position="933"/>
        <end position="942"/>
    </location>
</feature>
<comment type="catalytic activity">
    <reaction evidence="1">
        <text>Hydrolysis of terminal, non-reducing beta-D-mannose residues in beta-D-mannosides.</text>
        <dbReference type="EC" id="3.2.1.25"/>
    </reaction>
</comment>
<dbReference type="Proteomes" id="UP001174208">
    <property type="component" value="Unassembled WGS sequence"/>
</dbReference>
<dbReference type="InterPro" id="IPR050887">
    <property type="entry name" value="Beta-mannosidase_GH2"/>
</dbReference>
<dbReference type="InterPro" id="IPR006102">
    <property type="entry name" value="Ig-like_GH2"/>
</dbReference>
<dbReference type="PANTHER" id="PTHR43730">
    <property type="entry name" value="BETA-MANNOSIDASE"/>
    <property type="match status" value="1"/>
</dbReference>
<dbReference type="InterPro" id="IPR054593">
    <property type="entry name" value="Beta-mannosidase-like_N2"/>
</dbReference>
<evidence type="ECO:0000313" key="12">
    <source>
        <dbReference type="Proteomes" id="UP001174208"/>
    </source>
</evidence>
<evidence type="ECO:0000256" key="3">
    <source>
        <dbReference type="ARBA" id="ARBA00012754"/>
    </source>
</evidence>
<protein>
    <recommendedName>
        <fullName evidence="3">beta-mannosidase</fullName>
        <ecNumber evidence="3">3.2.1.25</ecNumber>
    </recommendedName>
</protein>
<evidence type="ECO:0000259" key="8">
    <source>
        <dbReference type="Pfam" id="PF00703"/>
    </source>
</evidence>
<evidence type="ECO:0000256" key="5">
    <source>
        <dbReference type="ARBA" id="ARBA00022801"/>
    </source>
</evidence>
<dbReference type="Pfam" id="PF02836">
    <property type="entry name" value="Glyco_hydro_2_C"/>
    <property type="match status" value="1"/>
</dbReference>
<dbReference type="InterPro" id="IPR013783">
    <property type="entry name" value="Ig-like_fold"/>
</dbReference>
<evidence type="ECO:0000259" key="9">
    <source>
        <dbReference type="Pfam" id="PF02836"/>
    </source>
</evidence>
<dbReference type="SUPFAM" id="SSF51445">
    <property type="entry name" value="(Trans)glycosidases"/>
    <property type="match status" value="1"/>
</dbReference>
<evidence type="ECO:0000256" key="1">
    <source>
        <dbReference type="ARBA" id="ARBA00000829"/>
    </source>
</evidence>
<dbReference type="InterPro" id="IPR036156">
    <property type="entry name" value="Beta-gal/glucu_dom_sf"/>
</dbReference>
<evidence type="ECO:0000313" key="11">
    <source>
        <dbReference type="EMBL" id="MDN4613367.1"/>
    </source>
</evidence>
<proteinExistence type="inferred from homology"/>
<dbReference type="InterPro" id="IPR006103">
    <property type="entry name" value="Glyco_hydro_2_cat"/>
</dbReference>
<evidence type="ECO:0000256" key="2">
    <source>
        <dbReference type="ARBA" id="ARBA00007401"/>
    </source>
</evidence>
<dbReference type="RefSeq" id="WP_301211511.1">
    <property type="nucleotide sequence ID" value="NZ_JAROCF010000001.1"/>
</dbReference>
<feature type="domain" description="Glycoside hydrolase family 2 catalytic" evidence="9">
    <location>
        <begin position="405"/>
        <end position="526"/>
    </location>
</feature>
<name>A0ABT8KA57_9MICO</name>
<keyword evidence="12" id="KW-1185">Reference proteome</keyword>
<dbReference type="InterPro" id="IPR017853">
    <property type="entry name" value="GH"/>
</dbReference>